<sequence>MNSFMTEIVTIFQKSPAAKTWFCEDGLKLPNRATSYGDGLFETMVWDQNHVRFFDKHLQRLKSGMEVLGLDASMIASHELISLLESFVSGKRKRIRWTVFRAGLGKYTPESAEVSQTLQITEFSAAPSIKEKVDVSSKVQLFPTLWSSFKTLNALPYVLANVERKERELDEIILLDYRGYISESGSSNIFWIKDGIVFTPSLSCSCINGVSRQLILEHLDRNSLLYKEGEFNISELEDASHVFISNCTGISYLASFGQRKFSTQPTLFLNQIFE</sequence>
<evidence type="ECO:0000256" key="9">
    <source>
        <dbReference type="ARBA" id="ARBA00048798"/>
    </source>
</evidence>
<comment type="cofactor">
    <cofactor evidence="1 12">
        <name>pyridoxal 5'-phosphate</name>
        <dbReference type="ChEBI" id="CHEBI:597326"/>
    </cofactor>
</comment>
<dbReference type="InterPro" id="IPR043132">
    <property type="entry name" value="BCAT-like_C"/>
</dbReference>
<comment type="pathway">
    <text evidence="3">Amino-acid biosynthesis; L-valine biosynthesis; L-valine from pyruvate: step 4/4.</text>
</comment>
<evidence type="ECO:0000256" key="8">
    <source>
        <dbReference type="ARBA" id="ARBA00048212"/>
    </source>
</evidence>
<keyword evidence="7 12" id="KW-0663">Pyridoxal phosphate</keyword>
<evidence type="ECO:0000313" key="14">
    <source>
        <dbReference type="Proteomes" id="UP000256405"/>
    </source>
</evidence>
<dbReference type="EC" id="2.6.1.42" evidence="6"/>
<keyword evidence="13" id="KW-0808">Transferase</keyword>
<evidence type="ECO:0000256" key="6">
    <source>
        <dbReference type="ARBA" id="ARBA00013053"/>
    </source>
</evidence>
<dbReference type="InterPro" id="IPR043131">
    <property type="entry name" value="BCAT-like_N"/>
</dbReference>
<dbReference type="PROSITE" id="PS00770">
    <property type="entry name" value="AA_TRANSFER_CLASS_4"/>
    <property type="match status" value="1"/>
</dbReference>
<keyword evidence="13" id="KW-0032">Aminotransferase</keyword>
<dbReference type="SUPFAM" id="SSF56752">
    <property type="entry name" value="D-aminoacid aminotransferase-like PLP-dependent enzymes"/>
    <property type="match status" value="1"/>
</dbReference>
<dbReference type="PANTHER" id="PTHR42743:SF11">
    <property type="entry name" value="AMINODEOXYCHORISMATE LYASE"/>
    <property type="match status" value="1"/>
</dbReference>
<dbReference type="Gene3D" id="3.20.10.10">
    <property type="entry name" value="D-amino Acid Aminotransferase, subunit A, domain 2"/>
    <property type="match status" value="1"/>
</dbReference>
<comment type="similarity">
    <text evidence="5 11">Belongs to the class-IV pyridoxal-phosphate-dependent aminotransferase family.</text>
</comment>
<protein>
    <recommendedName>
        <fullName evidence="6">branched-chain-amino-acid transaminase</fullName>
        <ecNumber evidence="6">2.6.1.42</ecNumber>
    </recommendedName>
</protein>
<dbReference type="Gene3D" id="3.30.470.10">
    <property type="match status" value="1"/>
</dbReference>
<name>A0A3E0E8M9_9BACT</name>
<evidence type="ECO:0000256" key="11">
    <source>
        <dbReference type="RuleBase" id="RU004106"/>
    </source>
</evidence>
<evidence type="ECO:0000256" key="10">
    <source>
        <dbReference type="ARBA" id="ARBA00049229"/>
    </source>
</evidence>
<comment type="catalytic activity">
    <reaction evidence="8">
        <text>L-valine + 2-oxoglutarate = 3-methyl-2-oxobutanoate + L-glutamate</text>
        <dbReference type="Rhea" id="RHEA:24813"/>
        <dbReference type="ChEBI" id="CHEBI:11851"/>
        <dbReference type="ChEBI" id="CHEBI:16810"/>
        <dbReference type="ChEBI" id="CHEBI:29985"/>
        <dbReference type="ChEBI" id="CHEBI:57762"/>
        <dbReference type="EC" id="2.6.1.42"/>
    </reaction>
</comment>
<dbReference type="Proteomes" id="UP000256405">
    <property type="component" value="Unassembled WGS sequence"/>
</dbReference>
<evidence type="ECO:0000256" key="7">
    <source>
        <dbReference type="ARBA" id="ARBA00022898"/>
    </source>
</evidence>
<evidence type="ECO:0000256" key="12">
    <source>
        <dbReference type="RuleBase" id="RU004516"/>
    </source>
</evidence>
<comment type="pathway">
    <text evidence="2">Amino-acid biosynthesis; L-isoleucine biosynthesis; L-isoleucine from 2-oxobutanoate: step 4/4.</text>
</comment>
<dbReference type="AlphaFoldDB" id="A0A3E0E8M9"/>
<dbReference type="OrthoDB" id="9805628at2"/>
<dbReference type="CDD" id="cd00449">
    <property type="entry name" value="PLPDE_IV"/>
    <property type="match status" value="1"/>
</dbReference>
<keyword evidence="14" id="KW-1185">Reference proteome</keyword>
<dbReference type="EMBL" id="QUNF01000001">
    <property type="protein sequence ID" value="REG94592.1"/>
    <property type="molecule type" value="Genomic_DNA"/>
</dbReference>
<dbReference type="InterPro" id="IPR036038">
    <property type="entry name" value="Aminotransferase-like"/>
</dbReference>
<dbReference type="GO" id="GO:0004084">
    <property type="term" value="F:branched-chain-amino-acid transaminase activity"/>
    <property type="evidence" value="ECO:0007669"/>
    <property type="project" value="UniProtKB-EC"/>
</dbReference>
<comment type="caution">
    <text evidence="13">The sequence shown here is derived from an EMBL/GenBank/DDBJ whole genome shotgun (WGS) entry which is preliminary data.</text>
</comment>
<dbReference type="Pfam" id="PF01063">
    <property type="entry name" value="Aminotran_4"/>
    <property type="match status" value="1"/>
</dbReference>
<comment type="pathway">
    <text evidence="4">Amino-acid biosynthesis; L-leucine biosynthesis; L-leucine from 3-methyl-2-oxobutanoate: step 4/4.</text>
</comment>
<dbReference type="InterPro" id="IPR050571">
    <property type="entry name" value="Class-IV_PLP-Dep_Aminotrnsfr"/>
</dbReference>
<dbReference type="PANTHER" id="PTHR42743">
    <property type="entry name" value="AMINO-ACID AMINOTRANSFERASE"/>
    <property type="match status" value="1"/>
</dbReference>
<dbReference type="InterPro" id="IPR018300">
    <property type="entry name" value="Aminotrans_IV_CS"/>
</dbReference>
<reference evidence="13 14" key="1">
    <citation type="submission" date="2018-08" db="EMBL/GenBank/DDBJ databases">
        <title>Genomic Encyclopedia of Archaeal and Bacterial Type Strains, Phase II (KMG-II): from individual species to whole genera.</title>
        <authorList>
            <person name="Goeker M."/>
        </authorList>
    </citation>
    <scope>NUCLEOTIDE SEQUENCE [LARGE SCALE GENOMIC DNA]</scope>
    <source>
        <strain evidence="13 14">DSM 15986</strain>
    </source>
</reference>
<evidence type="ECO:0000256" key="3">
    <source>
        <dbReference type="ARBA" id="ARBA00004931"/>
    </source>
</evidence>
<evidence type="ECO:0000256" key="1">
    <source>
        <dbReference type="ARBA" id="ARBA00001933"/>
    </source>
</evidence>
<evidence type="ECO:0000256" key="5">
    <source>
        <dbReference type="ARBA" id="ARBA00009320"/>
    </source>
</evidence>
<dbReference type="InterPro" id="IPR001544">
    <property type="entry name" value="Aminotrans_IV"/>
</dbReference>
<dbReference type="GO" id="GO:0046394">
    <property type="term" value="P:carboxylic acid biosynthetic process"/>
    <property type="evidence" value="ECO:0007669"/>
    <property type="project" value="UniProtKB-ARBA"/>
</dbReference>
<proteinExistence type="inferred from homology"/>
<accession>A0A3E0E8M9</accession>
<evidence type="ECO:0000313" key="13">
    <source>
        <dbReference type="EMBL" id="REG94592.1"/>
    </source>
</evidence>
<evidence type="ECO:0000256" key="4">
    <source>
        <dbReference type="ARBA" id="ARBA00005072"/>
    </source>
</evidence>
<evidence type="ECO:0000256" key="2">
    <source>
        <dbReference type="ARBA" id="ARBA00004824"/>
    </source>
</evidence>
<comment type="catalytic activity">
    <reaction evidence="10">
        <text>L-leucine + 2-oxoglutarate = 4-methyl-2-oxopentanoate + L-glutamate</text>
        <dbReference type="Rhea" id="RHEA:18321"/>
        <dbReference type="ChEBI" id="CHEBI:16810"/>
        <dbReference type="ChEBI" id="CHEBI:17865"/>
        <dbReference type="ChEBI" id="CHEBI:29985"/>
        <dbReference type="ChEBI" id="CHEBI:57427"/>
        <dbReference type="EC" id="2.6.1.42"/>
    </reaction>
</comment>
<gene>
    <name evidence="13" type="ORF">C8N25_101425</name>
</gene>
<organism evidence="13 14">
    <name type="scientific">Algoriphagus antarcticus</name>
    <dbReference type="NCBI Taxonomy" id="238540"/>
    <lineage>
        <taxon>Bacteria</taxon>
        <taxon>Pseudomonadati</taxon>
        <taxon>Bacteroidota</taxon>
        <taxon>Cytophagia</taxon>
        <taxon>Cytophagales</taxon>
        <taxon>Cyclobacteriaceae</taxon>
        <taxon>Algoriphagus</taxon>
    </lineage>
</organism>
<comment type="catalytic activity">
    <reaction evidence="9">
        <text>L-isoleucine + 2-oxoglutarate = (S)-3-methyl-2-oxopentanoate + L-glutamate</text>
        <dbReference type="Rhea" id="RHEA:24801"/>
        <dbReference type="ChEBI" id="CHEBI:16810"/>
        <dbReference type="ChEBI" id="CHEBI:29985"/>
        <dbReference type="ChEBI" id="CHEBI:35146"/>
        <dbReference type="ChEBI" id="CHEBI:58045"/>
        <dbReference type="EC" id="2.6.1.42"/>
    </reaction>
</comment>